<accession>A8S0A9</accession>
<evidence type="ECO:0000313" key="2">
    <source>
        <dbReference type="Proteomes" id="UP000005396"/>
    </source>
</evidence>
<comment type="caution">
    <text evidence="1">The sequence shown here is derived from an EMBL/GenBank/DDBJ whole genome shotgun (WGS) entry which is preliminary data.</text>
</comment>
<dbReference type="PaxDb" id="411902-CLOBOL_05627"/>
<protein>
    <submittedName>
        <fullName evidence="1">Uncharacterized protein</fullName>
    </submittedName>
</protein>
<gene>
    <name evidence="1" type="ORF">CLOBOL_05627</name>
</gene>
<organism evidence="1 2">
    <name type="scientific">Enterocloster bolteae (strain ATCC BAA-613 / DSM 15670 / CCUG 46953 / JCM 12243 / WAL 16351)</name>
    <name type="common">Clostridium bolteae</name>
    <dbReference type="NCBI Taxonomy" id="411902"/>
    <lineage>
        <taxon>Bacteria</taxon>
        <taxon>Bacillati</taxon>
        <taxon>Bacillota</taxon>
        <taxon>Clostridia</taxon>
        <taxon>Lachnospirales</taxon>
        <taxon>Lachnospiraceae</taxon>
        <taxon>Enterocloster</taxon>
    </lineage>
</organism>
<name>A8S0A9_ENTBW</name>
<evidence type="ECO:0000313" key="1">
    <source>
        <dbReference type="EMBL" id="EDP14020.1"/>
    </source>
</evidence>
<dbReference type="EMBL" id="ABCC02000042">
    <property type="protein sequence ID" value="EDP14020.1"/>
    <property type="molecule type" value="Genomic_DNA"/>
</dbReference>
<proteinExistence type="predicted"/>
<dbReference type="Proteomes" id="UP000005396">
    <property type="component" value="Unassembled WGS sequence"/>
</dbReference>
<sequence length="151" mass="17545">MMLDYLKGGGMESQSLINFIRELLIFPIWERSLELCFADGMADCAYGQILQFFPAFSNHLFSAFISLLVDFFEGRFQDIRIQINRHLGFVKHETKLEVTLRFRQALFGRTTKPMLAQMNDLLRKDINTLAELLHGVLKSQIHLDQCLFVKV</sequence>
<dbReference type="HOGENOM" id="CLU_1728166_0_0_9"/>
<reference evidence="1 2" key="1">
    <citation type="submission" date="2007-08" db="EMBL/GenBank/DDBJ databases">
        <authorList>
            <person name="Fulton L."/>
            <person name="Clifton S."/>
            <person name="Fulton B."/>
            <person name="Xu J."/>
            <person name="Minx P."/>
            <person name="Pepin K.H."/>
            <person name="Johnson M."/>
            <person name="Thiruvilangam P."/>
            <person name="Bhonagiri V."/>
            <person name="Nash W.E."/>
            <person name="Mardis E.R."/>
            <person name="Wilson R.K."/>
        </authorList>
    </citation>
    <scope>NUCLEOTIDE SEQUENCE [LARGE SCALE GENOMIC DNA]</scope>
    <source>
        <strain evidence="2">ATCC BAA-613 / DSM 15670 / CCUG 46953 / JCM 12243 / WAL 16351</strain>
    </source>
</reference>
<reference evidence="1 2" key="2">
    <citation type="submission" date="2007-09" db="EMBL/GenBank/DDBJ databases">
        <title>Draft genome sequence of Clostridium bolteae (ATCC BAA-613).</title>
        <authorList>
            <person name="Sudarsanam P."/>
            <person name="Ley R."/>
            <person name="Guruge J."/>
            <person name="Turnbaugh P.J."/>
            <person name="Mahowald M."/>
            <person name="Liep D."/>
            <person name="Gordon J."/>
        </authorList>
    </citation>
    <scope>NUCLEOTIDE SEQUENCE [LARGE SCALE GENOMIC DNA]</scope>
    <source>
        <strain evidence="2">ATCC BAA-613 / DSM 15670 / CCUG 46953 / JCM 12243 / WAL 16351</strain>
    </source>
</reference>
<dbReference type="AlphaFoldDB" id="A8S0A9"/>